<evidence type="ECO:0000313" key="11">
    <source>
        <dbReference type="Proteomes" id="UP001558652"/>
    </source>
</evidence>
<dbReference type="Gene3D" id="1.20.1250.20">
    <property type="entry name" value="MFS general substrate transporter like domains"/>
    <property type="match status" value="2"/>
</dbReference>
<evidence type="ECO:0000256" key="7">
    <source>
        <dbReference type="ARBA" id="ARBA00040302"/>
    </source>
</evidence>
<comment type="similarity">
    <text evidence="2">Belongs to the unc-93 family.</text>
</comment>
<dbReference type="InterPro" id="IPR051617">
    <property type="entry name" value="UNC-93-like_regulator"/>
</dbReference>
<feature type="transmembrane region" description="Helical" evidence="9">
    <location>
        <begin position="270"/>
        <end position="289"/>
    </location>
</feature>
<dbReference type="InterPro" id="IPR010291">
    <property type="entry name" value="Ion_channel_UNC-93"/>
</dbReference>
<sequence length="380" mass="41013">MLAIGNWLAPSIIGLGGPRLAMVIGSITYLFFIVTFFFPKTWLLYFASAIIGLGASVIWTGQGNYLTLNCDSTTMSTNSGVFWAMLQCSMLFGNFFVYMVFQGKSEIDSSMRKLIFSVLTGICAVGVVVLALLRPALNKDGQTVAKRSVGPIKAFKEAVAMLAKKEMLLLCVTFFYTGLELSFYSGVYSPSIGFTLNINGAKELVGLSGIFIGIGEIAGGLLFGLLGKKTTRWGRDPVVILGLIVHLVSFFLIFLNLPDKSPLGDTNDEAMITSNGVIAILCSALLGFADACYNTQIYTAIGITFPDNSAPAFAIFKFTQSIAAACGFFYSSQIGLYAQLAILLVTSILGTATFCLVEFLIRRRKARTHQIGGEDAKFEP</sequence>
<feature type="transmembrane region" description="Helical" evidence="9">
    <location>
        <begin position="310"/>
        <end position="330"/>
    </location>
</feature>
<protein>
    <recommendedName>
        <fullName evidence="7">UNC93-like protein MFSD11</fullName>
    </recommendedName>
    <alternativeName>
        <fullName evidence="8">Major facilitator superfamily domain-containing protein 11</fullName>
    </alternativeName>
</protein>
<dbReference type="EMBL" id="JBFDAA010000016">
    <property type="protein sequence ID" value="KAL1117289.1"/>
    <property type="molecule type" value="Genomic_DNA"/>
</dbReference>
<dbReference type="InterPro" id="IPR036259">
    <property type="entry name" value="MFS_trans_sf"/>
</dbReference>
<evidence type="ECO:0000256" key="5">
    <source>
        <dbReference type="ARBA" id="ARBA00023136"/>
    </source>
</evidence>
<dbReference type="PANTHER" id="PTHR23294:SF0">
    <property type="entry name" value="UNC93-LIKE PROTEIN MFSD11"/>
    <property type="match status" value="1"/>
</dbReference>
<evidence type="ECO:0000313" key="10">
    <source>
        <dbReference type="EMBL" id="KAL1117289.1"/>
    </source>
</evidence>
<dbReference type="Pfam" id="PF05978">
    <property type="entry name" value="UNC-93"/>
    <property type="match status" value="1"/>
</dbReference>
<proteinExistence type="inferred from homology"/>
<comment type="subcellular location">
    <subcellularLocation>
        <location evidence="1">Membrane</location>
        <topology evidence="1">Multi-pass membrane protein</topology>
    </subcellularLocation>
</comment>
<name>A0ABD0YJJ6_9HEMI</name>
<evidence type="ECO:0000256" key="2">
    <source>
        <dbReference type="ARBA" id="ARBA00009172"/>
    </source>
</evidence>
<feature type="transmembrane region" description="Helical" evidence="9">
    <location>
        <begin position="43"/>
        <end position="61"/>
    </location>
</feature>
<evidence type="ECO:0000256" key="8">
    <source>
        <dbReference type="ARBA" id="ARBA00041910"/>
    </source>
</evidence>
<feature type="transmembrane region" description="Helical" evidence="9">
    <location>
        <begin position="238"/>
        <end position="258"/>
    </location>
</feature>
<evidence type="ECO:0000256" key="6">
    <source>
        <dbReference type="ARBA" id="ARBA00023180"/>
    </source>
</evidence>
<dbReference type="Proteomes" id="UP001558652">
    <property type="component" value="Unassembled WGS sequence"/>
</dbReference>
<organism evidence="10 11">
    <name type="scientific">Ranatra chinensis</name>
    <dbReference type="NCBI Taxonomy" id="642074"/>
    <lineage>
        <taxon>Eukaryota</taxon>
        <taxon>Metazoa</taxon>
        <taxon>Ecdysozoa</taxon>
        <taxon>Arthropoda</taxon>
        <taxon>Hexapoda</taxon>
        <taxon>Insecta</taxon>
        <taxon>Pterygota</taxon>
        <taxon>Neoptera</taxon>
        <taxon>Paraneoptera</taxon>
        <taxon>Hemiptera</taxon>
        <taxon>Heteroptera</taxon>
        <taxon>Panheteroptera</taxon>
        <taxon>Nepomorpha</taxon>
        <taxon>Nepidae</taxon>
        <taxon>Ranatrinae</taxon>
        <taxon>Ranatra</taxon>
    </lineage>
</organism>
<dbReference type="GO" id="GO:0016020">
    <property type="term" value="C:membrane"/>
    <property type="evidence" value="ECO:0007669"/>
    <property type="project" value="UniProtKB-SubCell"/>
</dbReference>
<feature type="transmembrane region" description="Helical" evidence="9">
    <location>
        <begin position="204"/>
        <end position="226"/>
    </location>
</feature>
<keyword evidence="6" id="KW-0325">Glycoprotein</keyword>
<dbReference type="AlphaFoldDB" id="A0ABD0YJJ6"/>
<keyword evidence="4 9" id="KW-1133">Transmembrane helix</keyword>
<feature type="transmembrane region" description="Helical" evidence="9">
    <location>
        <begin position="336"/>
        <end position="361"/>
    </location>
</feature>
<gene>
    <name evidence="10" type="ORF">AAG570_004615</name>
</gene>
<keyword evidence="3 9" id="KW-0812">Transmembrane</keyword>
<keyword evidence="11" id="KW-1185">Reference proteome</keyword>
<accession>A0ABD0YJJ6</accession>
<evidence type="ECO:0000256" key="4">
    <source>
        <dbReference type="ARBA" id="ARBA00022989"/>
    </source>
</evidence>
<dbReference type="SUPFAM" id="SSF103473">
    <property type="entry name" value="MFS general substrate transporter"/>
    <property type="match status" value="1"/>
</dbReference>
<evidence type="ECO:0000256" key="1">
    <source>
        <dbReference type="ARBA" id="ARBA00004141"/>
    </source>
</evidence>
<evidence type="ECO:0000256" key="9">
    <source>
        <dbReference type="SAM" id="Phobius"/>
    </source>
</evidence>
<comment type="caution">
    <text evidence="10">The sequence shown here is derived from an EMBL/GenBank/DDBJ whole genome shotgun (WGS) entry which is preliminary data.</text>
</comment>
<feature type="transmembrane region" description="Helical" evidence="9">
    <location>
        <begin position="20"/>
        <end position="38"/>
    </location>
</feature>
<keyword evidence="5 9" id="KW-0472">Membrane</keyword>
<reference evidence="10 11" key="1">
    <citation type="submission" date="2024-07" db="EMBL/GenBank/DDBJ databases">
        <title>Chromosome-level genome assembly of the water stick insect Ranatra chinensis (Heteroptera: Nepidae).</title>
        <authorList>
            <person name="Liu X."/>
        </authorList>
    </citation>
    <scope>NUCLEOTIDE SEQUENCE [LARGE SCALE GENOMIC DNA]</scope>
    <source>
        <strain evidence="10">Cailab_2021Rc</strain>
        <tissue evidence="10">Muscle</tissue>
    </source>
</reference>
<feature type="transmembrane region" description="Helical" evidence="9">
    <location>
        <begin position="81"/>
        <end position="101"/>
    </location>
</feature>
<evidence type="ECO:0000256" key="3">
    <source>
        <dbReference type="ARBA" id="ARBA00022692"/>
    </source>
</evidence>
<dbReference type="PANTHER" id="PTHR23294">
    <property type="entry name" value="ET TRANSLATION PRODUCT-RELATED"/>
    <property type="match status" value="1"/>
</dbReference>
<feature type="transmembrane region" description="Helical" evidence="9">
    <location>
        <begin position="113"/>
        <end position="133"/>
    </location>
</feature>